<dbReference type="PANTHER" id="PTHR35011:SF11">
    <property type="entry name" value="TRAP TRANSPORTER SMALL PERMEASE PROTEIN"/>
    <property type="match status" value="1"/>
</dbReference>
<dbReference type="GO" id="GO:0022857">
    <property type="term" value="F:transmembrane transporter activity"/>
    <property type="evidence" value="ECO:0007669"/>
    <property type="project" value="UniProtKB-UniRule"/>
</dbReference>
<evidence type="ECO:0000256" key="8">
    <source>
        <dbReference type="ARBA" id="ARBA00038436"/>
    </source>
</evidence>
<dbReference type="InterPro" id="IPR007387">
    <property type="entry name" value="TRAP_DctQ"/>
</dbReference>
<comment type="similarity">
    <text evidence="8 9">Belongs to the TRAP transporter small permease family.</text>
</comment>
<keyword evidence="2 9" id="KW-0813">Transport</keyword>
<keyword evidence="12" id="KW-1185">Reference proteome</keyword>
<dbReference type="RefSeq" id="WP_067382734.1">
    <property type="nucleotide sequence ID" value="NZ_CP015839.1"/>
</dbReference>
<feature type="transmembrane region" description="Helical" evidence="9">
    <location>
        <begin position="56"/>
        <end position="81"/>
    </location>
</feature>
<evidence type="ECO:0000256" key="5">
    <source>
        <dbReference type="ARBA" id="ARBA00022692"/>
    </source>
</evidence>
<evidence type="ECO:0000256" key="4">
    <source>
        <dbReference type="ARBA" id="ARBA00022519"/>
    </source>
</evidence>
<protein>
    <recommendedName>
        <fullName evidence="9">TRAP transporter small permease protein</fullName>
    </recommendedName>
</protein>
<dbReference type="InterPro" id="IPR055348">
    <property type="entry name" value="DctQ"/>
</dbReference>
<feature type="domain" description="Tripartite ATP-independent periplasmic transporters DctQ component" evidence="10">
    <location>
        <begin position="29"/>
        <end position="151"/>
    </location>
</feature>
<dbReference type="OrthoDB" id="2085311at2"/>
<evidence type="ECO:0000256" key="7">
    <source>
        <dbReference type="ARBA" id="ARBA00023136"/>
    </source>
</evidence>
<dbReference type="KEGG" id="mars:A8C75_12415"/>
<organism evidence="11 12">
    <name type="scientific">Marinobacterium aestuarii</name>
    <dbReference type="NCBI Taxonomy" id="1821621"/>
    <lineage>
        <taxon>Bacteria</taxon>
        <taxon>Pseudomonadati</taxon>
        <taxon>Pseudomonadota</taxon>
        <taxon>Gammaproteobacteria</taxon>
        <taxon>Oceanospirillales</taxon>
        <taxon>Oceanospirillaceae</taxon>
        <taxon>Marinobacterium</taxon>
    </lineage>
</organism>
<feature type="transmembrane region" description="Helical" evidence="9">
    <location>
        <begin position="93"/>
        <end position="111"/>
    </location>
</feature>
<evidence type="ECO:0000256" key="9">
    <source>
        <dbReference type="RuleBase" id="RU369079"/>
    </source>
</evidence>
<keyword evidence="6 9" id="KW-1133">Transmembrane helix</keyword>
<comment type="function">
    <text evidence="9">Part of the tripartite ATP-independent periplasmic (TRAP) transport system.</text>
</comment>
<dbReference type="AlphaFoldDB" id="A0A1A9EZY7"/>
<dbReference type="STRING" id="1821621.A8C75_12415"/>
<dbReference type="Pfam" id="PF04290">
    <property type="entry name" value="DctQ"/>
    <property type="match status" value="1"/>
</dbReference>
<keyword evidence="3" id="KW-1003">Cell membrane</keyword>
<accession>A0A1A9EZY7</accession>
<dbReference type="EMBL" id="CP015839">
    <property type="protein sequence ID" value="ANG63198.1"/>
    <property type="molecule type" value="Genomic_DNA"/>
</dbReference>
<comment type="subunit">
    <text evidence="9">The complex comprises the extracytoplasmic solute receptor protein and the two transmembrane proteins.</text>
</comment>
<proteinExistence type="inferred from homology"/>
<reference evidence="11 12" key="2">
    <citation type="journal article" date="2018" name="Int. J. Syst. Evol. Microbiol.">
        <title>Marinobacterium aestuarii sp. nov., a benzene-degrading marine bacterium isolated from estuary sediment.</title>
        <authorList>
            <person name="Bae S.S."/>
            <person name="Jung J."/>
            <person name="Chung D."/>
            <person name="Baek K."/>
        </authorList>
    </citation>
    <scope>NUCLEOTIDE SEQUENCE [LARGE SCALE GENOMIC DNA]</scope>
    <source>
        <strain evidence="11 12">ST58-10</strain>
    </source>
</reference>
<keyword evidence="4 9" id="KW-0997">Cell inner membrane</keyword>
<reference evidence="12" key="1">
    <citation type="submission" date="2016-05" db="EMBL/GenBank/DDBJ databases">
        <authorList>
            <person name="Baek K."/>
            <person name="Yang S.-J."/>
        </authorList>
    </citation>
    <scope>NUCLEOTIDE SEQUENCE [LARGE SCALE GENOMIC DNA]</scope>
    <source>
        <strain evidence="12">ST58-10</strain>
    </source>
</reference>
<name>A0A1A9EZY7_9GAMM</name>
<evidence type="ECO:0000256" key="6">
    <source>
        <dbReference type="ARBA" id="ARBA00022989"/>
    </source>
</evidence>
<evidence type="ECO:0000313" key="12">
    <source>
        <dbReference type="Proteomes" id="UP000078070"/>
    </source>
</evidence>
<keyword evidence="5 9" id="KW-0812">Transmembrane</keyword>
<dbReference type="GO" id="GO:0015740">
    <property type="term" value="P:C4-dicarboxylate transport"/>
    <property type="evidence" value="ECO:0007669"/>
    <property type="project" value="TreeGrafter"/>
</dbReference>
<keyword evidence="7 9" id="KW-0472">Membrane</keyword>
<feature type="transmembrane region" description="Helical" evidence="9">
    <location>
        <begin position="12"/>
        <end position="36"/>
    </location>
</feature>
<dbReference type="PANTHER" id="PTHR35011">
    <property type="entry name" value="2,3-DIKETO-L-GULONATE TRAP TRANSPORTER SMALL PERMEASE PROTEIN YIAM"/>
    <property type="match status" value="1"/>
</dbReference>
<feature type="transmembrane region" description="Helical" evidence="9">
    <location>
        <begin position="131"/>
        <end position="150"/>
    </location>
</feature>
<gene>
    <name evidence="11" type="ORF">A8C75_12415</name>
</gene>
<evidence type="ECO:0000256" key="2">
    <source>
        <dbReference type="ARBA" id="ARBA00022448"/>
    </source>
</evidence>
<evidence type="ECO:0000256" key="3">
    <source>
        <dbReference type="ARBA" id="ARBA00022475"/>
    </source>
</evidence>
<evidence type="ECO:0000259" key="10">
    <source>
        <dbReference type="Pfam" id="PF04290"/>
    </source>
</evidence>
<dbReference type="Proteomes" id="UP000078070">
    <property type="component" value="Chromosome"/>
</dbReference>
<comment type="subcellular location">
    <subcellularLocation>
        <location evidence="1 9">Cell inner membrane</location>
        <topology evidence="1 9">Multi-pass membrane protein</topology>
    </subcellularLocation>
</comment>
<sequence length="176" mass="19510">MLFKALSRCNQSLVSLSHNIAALLLAISVALVFYQVVTRFIVGESSTWSEVLARGLVVWCVFLSAAACFRLGNMIAIEILLQNLPRRLQIIGHRVIALLTLTFLGILVWYGTLMTLRVAGQPVAMLDFSIAWFYSSIPVGAAFAFLAVLMKHAEHECTYRTRTLKDKNNSLCGETS</sequence>
<dbReference type="GO" id="GO:0005886">
    <property type="term" value="C:plasma membrane"/>
    <property type="evidence" value="ECO:0007669"/>
    <property type="project" value="UniProtKB-SubCell"/>
</dbReference>
<evidence type="ECO:0000256" key="1">
    <source>
        <dbReference type="ARBA" id="ARBA00004429"/>
    </source>
</evidence>
<evidence type="ECO:0000313" key="11">
    <source>
        <dbReference type="EMBL" id="ANG63198.1"/>
    </source>
</evidence>